<evidence type="ECO:0008006" key="5">
    <source>
        <dbReference type="Google" id="ProtNLM"/>
    </source>
</evidence>
<evidence type="ECO:0000313" key="4">
    <source>
        <dbReference type="Proteomes" id="UP000018877"/>
    </source>
</evidence>
<feature type="transmembrane region" description="Helical" evidence="2">
    <location>
        <begin position="38"/>
        <end position="61"/>
    </location>
</feature>
<feature type="transmembrane region" description="Helical" evidence="2">
    <location>
        <begin position="6"/>
        <end position="26"/>
    </location>
</feature>
<protein>
    <recommendedName>
        <fullName evidence="5">MotA/TolQ/ExbB proton channel domain-containing protein</fullName>
    </recommendedName>
</protein>
<keyword evidence="1" id="KW-0175">Coiled coil</keyword>
<reference evidence="3 4" key="1">
    <citation type="journal article" date="2014" name="Environ. Microbiol.">
        <title>The nitrate-ammonifying and nosZ-carrying bacterium Bacillus vireti is a potent source and sink for nitric and nitrous oxide under high nitrate conditions.</title>
        <authorList>
            <person name="Mania D."/>
            <person name="Heylen K."/>
            <person name="van Spanning R.J."/>
            <person name="Frostegard A."/>
        </authorList>
    </citation>
    <scope>NUCLEOTIDE SEQUENCE [LARGE SCALE GENOMIC DNA]</scope>
    <source>
        <strain evidence="3 4">LMG 21834</strain>
    </source>
</reference>
<sequence length="221" mass="25391">MGEVLFIGCILVLLIIYFMIISDVYSPIKDDENRLSDIGIKGLTIFGILLIIIAIVMPFRVRNYFMSRIEKYETIADLGPIGDFIGGTTVAFLTAASVVLLLATIIMQRKEIKISQQSIEELVKQTEASVKQAEEARKETQITNDTMKKQQFETTFFNMLNLLQEIVNNMRGYEYPDPQDYEKKIEYIGREVIKRFKKAYDTVLSFNPISNNYISQVELDN</sequence>
<accession>A0AB94IQX2</accession>
<keyword evidence="2" id="KW-1133">Transmembrane helix</keyword>
<dbReference type="RefSeq" id="WP_024027746.1">
    <property type="nucleotide sequence ID" value="NZ_ALAN01000054.1"/>
</dbReference>
<evidence type="ECO:0000256" key="1">
    <source>
        <dbReference type="SAM" id="Coils"/>
    </source>
</evidence>
<keyword evidence="2" id="KW-0472">Membrane</keyword>
<keyword evidence="2" id="KW-0812">Transmembrane</keyword>
<dbReference type="AlphaFoldDB" id="A0AB94IQX2"/>
<gene>
    <name evidence="3" type="ORF">BAVI_07706</name>
</gene>
<proteinExistence type="predicted"/>
<evidence type="ECO:0000313" key="3">
    <source>
        <dbReference type="EMBL" id="ETI69446.1"/>
    </source>
</evidence>
<organism evidence="3 4">
    <name type="scientific">Neobacillus vireti LMG 21834</name>
    <dbReference type="NCBI Taxonomy" id="1131730"/>
    <lineage>
        <taxon>Bacteria</taxon>
        <taxon>Bacillati</taxon>
        <taxon>Bacillota</taxon>
        <taxon>Bacilli</taxon>
        <taxon>Bacillales</taxon>
        <taxon>Bacillaceae</taxon>
        <taxon>Neobacillus</taxon>
    </lineage>
</organism>
<name>A0AB94IQX2_9BACI</name>
<dbReference type="EMBL" id="ALAN01000054">
    <property type="protein sequence ID" value="ETI69446.1"/>
    <property type="molecule type" value="Genomic_DNA"/>
</dbReference>
<keyword evidence="4" id="KW-1185">Reference proteome</keyword>
<comment type="caution">
    <text evidence="3">The sequence shown here is derived from an EMBL/GenBank/DDBJ whole genome shotgun (WGS) entry which is preliminary data.</text>
</comment>
<dbReference type="Proteomes" id="UP000018877">
    <property type="component" value="Unassembled WGS sequence"/>
</dbReference>
<feature type="coiled-coil region" evidence="1">
    <location>
        <begin position="116"/>
        <end position="150"/>
    </location>
</feature>
<feature type="transmembrane region" description="Helical" evidence="2">
    <location>
        <begin position="81"/>
        <end position="106"/>
    </location>
</feature>
<evidence type="ECO:0000256" key="2">
    <source>
        <dbReference type="SAM" id="Phobius"/>
    </source>
</evidence>